<dbReference type="InterPro" id="IPR029063">
    <property type="entry name" value="SAM-dependent_MTases_sf"/>
</dbReference>
<dbReference type="AlphaFoldDB" id="W7YIZ9"/>
<sequence length="255" mass="29200">MNLIDKNFVKVQFNKGLESYANEASVQEYMAQKLMDELCVACDRPFGHIFEVGSGTGFLTYRIIEKLQFDNLTVNDIAKTSKQKVQELEKVYKMTIPFIEGDAEDVDFPHQLDAVISGSTIQWFKNIPAFFNKVAHSLQPNGLLAFSTFGCHNYKEIKALTGVGLDYLCMSEICTLLRPKYTILFSQEWTEVKEFSHPLEVLRHMKHTGVNGVRKTPLGIMKLNDFIRNYGLLFTNQDQKVTLTYHPMIIIAKKK</sequence>
<feature type="domain" description="Methyltransferase type 11" evidence="3">
    <location>
        <begin position="51"/>
        <end position="146"/>
    </location>
</feature>
<dbReference type="GO" id="GO:0032259">
    <property type="term" value="P:methylation"/>
    <property type="evidence" value="ECO:0007669"/>
    <property type="project" value="UniProtKB-KW"/>
</dbReference>
<evidence type="ECO:0000256" key="1">
    <source>
        <dbReference type="ARBA" id="ARBA00022603"/>
    </source>
</evidence>
<dbReference type="CDD" id="cd02440">
    <property type="entry name" value="AdoMet_MTases"/>
    <property type="match status" value="1"/>
</dbReference>
<dbReference type="SUPFAM" id="SSF53335">
    <property type="entry name" value="S-adenosyl-L-methionine-dependent methyltransferases"/>
    <property type="match status" value="1"/>
</dbReference>
<proteinExistence type="predicted"/>
<keyword evidence="1 4" id="KW-0489">Methyltransferase</keyword>
<protein>
    <submittedName>
        <fullName evidence="4">Malonyl-CoA O-methyltransferase BioC</fullName>
    </submittedName>
</protein>
<dbReference type="EMBL" id="BAMD01000046">
    <property type="protein sequence ID" value="GAF04461.1"/>
    <property type="molecule type" value="Genomic_DNA"/>
</dbReference>
<evidence type="ECO:0000313" key="5">
    <source>
        <dbReference type="Proteomes" id="UP000019402"/>
    </source>
</evidence>
<dbReference type="GO" id="GO:0008757">
    <property type="term" value="F:S-adenosylmethionine-dependent methyltransferase activity"/>
    <property type="evidence" value="ECO:0007669"/>
    <property type="project" value="InterPro"/>
</dbReference>
<keyword evidence="5" id="KW-1185">Reference proteome</keyword>
<dbReference type="InterPro" id="IPR050602">
    <property type="entry name" value="Malonyl-ACP_OMT"/>
</dbReference>
<dbReference type="PANTHER" id="PTHR13090">
    <property type="entry name" value="ARGININE-HYDROXYLASE NDUFAF5, MITOCHONDRIAL"/>
    <property type="match status" value="1"/>
</dbReference>
<comment type="caution">
    <text evidence="4">The sequence shown here is derived from an EMBL/GenBank/DDBJ whole genome shotgun (WGS) entry which is preliminary data.</text>
</comment>
<dbReference type="Pfam" id="PF08241">
    <property type="entry name" value="Methyltransf_11"/>
    <property type="match status" value="1"/>
</dbReference>
<dbReference type="eggNOG" id="COG4106">
    <property type="taxonomic scope" value="Bacteria"/>
</dbReference>
<dbReference type="PANTHER" id="PTHR13090:SF1">
    <property type="entry name" value="ARGININE-HYDROXYLASE NDUFAF5, MITOCHONDRIAL"/>
    <property type="match status" value="1"/>
</dbReference>
<name>W7YIZ9_9BACT</name>
<gene>
    <name evidence="4" type="ORF">JCM21142_83168</name>
</gene>
<keyword evidence="2 4" id="KW-0808">Transferase</keyword>
<dbReference type="Proteomes" id="UP000019402">
    <property type="component" value="Unassembled WGS sequence"/>
</dbReference>
<accession>W7YIZ9</accession>
<evidence type="ECO:0000256" key="2">
    <source>
        <dbReference type="ARBA" id="ARBA00022679"/>
    </source>
</evidence>
<organism evidence="4 5">
    <name type="scientific">Saccharicrinis fermentans DSM 9555 = JCM 21142</name>
    <dbReference type="NCBI Taxonomy" id="869213"/>
    <lineage>
        <taxon>Bacteria</taxon>
        <taxon>Pseudomonadati</taxon>
        <taxon>Bacteroidota</taxon>
        <taxon>Bacteroidia</taxon>
        <taxon>Marinilabiliales</taxon>
        <taxon>Marinilabiliaceae</taxon>
        <taxon>Saccharicrinis</taxon>
    </lineage>
</organism>
<reference evidence="4 5" key="1">
    <citation type="journal article" date="2014" name="Genome Announc.">
        <title>Draft Genome Sequence of Cytophaga fermentans JCM 21142T, a Facultative Anaerobe Isolated from Marine Mud.</title>
        <authorList>
            <person name="Starns D."/>
            <person name="Oshima K."/>
            <person name="Suda W."/>
            <person name="Iino T."/>
            <person name="Yuki M."/>
            <person name="Inoue J."/>
            <person name="Kitamura K."/>
            <person name="Iida T."/>
            <person name="Darby A."/>
            <person name="Hattori M."/>
            <person name="Ohkuma M."/>
        </authorList>
    </citation>
    <scope>NUCLEOTIDE SEQUENCE [LARGE SCALE GENOMIC DNA]</scope>
    <source>
        <strain evidence="4 5">JCM 21142</strain>
    </source>
</reference>
<evidence type="ECO:0000313" key="4">
    <source>
        <dbReference type="EMBL" id="GAF04461.1"/>
    </source>
</evidence>
<dbReference type="Gene3D" id="3.40.50.150">
    <property type="entry name" value="Vaccinia Virus protein VP39"/>
    <property type="match status" value="1"/>
</dbReference>
<dbReference type="STRING" id="869213.GCA_000517085_04043"/>
<evidence type="ECO:0000259" key="3">
    <source>
        <dbReference type="Pfam" id="PF08241"/>
    </source>
</evidence>
<dbReference type="InterPro" id="IPR013216">
    <property type="entry name" value="Methyltransf_11"/>
</dbReference>